<proteinExistence type="predicted"/>
<gene>
    <name evidence="3" type="primary">ssaA2_4</name>
    <name evidence="4" type="ORF">BJR09_03365</name>
    <name evidence="3" type="ORF">NCTC13830_01856</name>
</gene>
<feature type="chain" id="PRO_5044586676" evidence="1">
    <location>
        <begin position="22"/>
        <end position="157"/>
    </location>
</feature>
<dbReference type="Pfam" id="PF05257">
    <property type="entry name" value="CHAP"/>
    <property type="match status" value="1"/>
</dbReference>
<reference evidence="4 6" key="2">
    <citation type="submission" date="2019-04" db="EMBL/GenBank/DDBJ databases">
        <title>Genomic characterization of Staphylococcus petrasii strains.</title>
        <authorList>
            <person name="Vrbovska V."/>
            <person name="Kovarovic V."/>
            <person name="Maslanova I."/>
            <person name="Indrakova A."/>
            <person name="Petras P."/>
            <person name="Sedo O."/>
            <person name="Svec P."/>
            <person name="Fisarova L."/>
            <person name="Sedlacek I."/>
            <person name="Doskar J."/>
            <person name="Pantucek R."/>
        </authorList>
    </citation>
    <scope>NUCLEOTIDE SEQUENCE [LARGE SCALE GENOMIC DNA]</scope>
    <source>
        <strain evidence="4 6">P5404</strain>
    </source>
</reference>
<dbReference type="EMBL" id="UHDO01000001">
    <property type="protein sequence ID" value="SUM44454.1"/>
    <property type="molecule type" value="Genomic_DNA"/>
</dbReference>
<evidence type="ECO:0000313" key="6">
    <source>
        <dbReference type="Proteomes" id="UP000297598"/>
    </source>
</evidence>
<reference evidence="3 5" key="1">
    <citation type="submission" date="2018-06" db="EMBL/GenBank/DDBJ databases">
        <authorList>
            <consortium name="Pathogen Informatics"/>
            <person name="Doyle S."/>
        </authorList>
    </citation>
    <scope>NUCLEOTIDE SEQUENCE [LARGE SCALE GENOMIC DNA]</scope>
    <source>
        <strain evidence="3 5">NCTC13830</strain>
    </source>
</reference>
<organism evidence="3 5">
    <name type="scientific">Staphylococcus petrasii</name>
    <dbReference type="NCBI Taxonomy" id="1276936"/>
    <lineage>
        <taxon>Bacteria</taxon>
        <taxon>Bacillati</taxon>
        <taxon>Bacillota</taxon>
        <taxon>Bacilli</taxon>
        <taxon>Bacillales</taxon>
        <taxon>Staphylococcaceae</taxon>
        <taxon>Staphylococcus</taxon>
    </lineage>
</organism>
<dbReference type="OrthoDB" id="2389353at2"/>
<evidence type="ECO:0000313" key="5">
    <source>
        <dbReference type="Proteomes" id="UP000254047"/>
    </source>
</evidence>
<dbReference type="Proteomes" id="UP000297598">
    <property type="component" value="Unassembled WGS sequence"/>
</dbReference>
<evidence type="ECO:0000313" key="3">
    <source>
        <dbReference type="EMBL" id="SUM44454.1"/>
    </source>
</evidence>
<keyword evidence="6" id="KW-1185">Reference proteome</keyword>
<evidence type="ECO:0000313" key="4">
    <source>
        <dbReference type="EMBL" id="TGE18418.1"/>
    </source>
</evidence>
<dbReference type="EMBL" id="SRLS01000004">
    <property type="protein sequence ID" value="TGE18418.1"/>
    <property type="molecule type" value="Genomic_DNA"/>
</dbReference>
<dbReference type="RefSeq" id="WP_103297905.1">
    <property type="nucleotide sequence ID" value="NZ_AP040368.1"/>
</dbReference>
<dbReference type="Gene3D" id="3.90.1720.10">
    <property type="entry name" value="endopeptidase domain like (from Nostoc punctiforme)"/>
    <property type="match status" value="1"/>
</dbReference>
<feature type="domain" description="Peptidase C51" evidence="2">
    <location>
        <begin position="27"/>
        <end position="150"/>
    </location>
</feature>
<accession>A0A380FZY3</accession>
<evidence type="ECO:0000259" key="2">
    <source>
        <dbReference type="PROSITE" id="PS50911"/>
    </source>
</evidence>
<protein>
    <submittedName>
        <fullName evidence="4">CHAP domain-containing protein</fullName>
    </submittedName>
    <submittedName>
        <fullName evidence="3">Secretory antigen SsaA</fullName>
    </submittedName>
</protein>
<dbReference type="Proteomes" id="UP000254047">
    <property type="component" value="Unassembled WGS sequence"/>
</dbReference>
<keyword evidence="1" id="KW-0732">Signal</keyword>
<dbReference type="InterPro" id="IPR007921">
    <property type="entry name" value="CHAP_dom"/>
</dbReference>
<name>A0A380FZY3_9STAP</name>
<evidence type="ECO:0000256" key="1">
    <source>
        <dbReference type="SAM" id="SignalP"/>
    </source>
</evidence>
<dbReference type="SUPFAM" id="SSF54001">
    <property type="entry name" value="Cysteine proteinases"/>
    <property type="match status" value="1"/>
</dbReference>
<dbReference type="InterPro" id="IPR038765">
    <property type="entry name" value="Papain-like_cys_pep_sf"/>
</dbReference>
<feature type="signal peptide" evidence="1">
    <location>
        <begin position="1"/>
        <end position="21"/>
    </location>
</feature>
<sequence length="157" mass="17860">MKKFLLIIVVGSALLTGGALYDGVDNQDMTEPTIHFWQSNPMKFNTYVKGQCTYYAFDRIRQDGNMINNEWGDAKEWASKAEDEGYKVDEHPKPGSILQTSEGDHGHVAYVEKVNDNGSLTVSDMNYKKPYEVTTRHIGTYEVKDYNYIHPKNNAKA</sequence>
<dbReference type="PROSITE" id="PS50911">
    <property type="entry name" value="CHAP"/>
    <property type="match status" value="1"/>
</dbReference>
<dbReference type="AlphaFoldDB" id="A0A380FZY3"/>